<dbReference type="Gene3D" id="1.20.5.190">
    <property type="match status" value="1"/>
</dbReference>
<comment type="similarity">
    <text evidence="2">Belongs to the CAMTA family.</text>
</comment>
<evidence type="ECO:0000259" key="8">
    <source>
        <dbReference type="PROSITE" id="PS51437"/>
    </source>
</evidence>
<dbReference type="SUPFAM" id="SSF81296">
    <property type="entry name" value="E set domains"/>
    <property type="match status" value="1"/>
</dbReference>
<dbReference type="Pfam" id="PF01833">
    <property type="entry name" value="TIG"/>
    <property type="match status" value="1"/>
</dbReference>
<feature type="domain" description="CG-1" evidence="8">
    <location>
        <begin position="14"/>
        <end position="140"/>
    </location>
</feature>
<dbReference type="Proteomes" id="UP001412067">
    <property type="component" value="Unassembled WGS sequence"/>
</dbReference>
<evidence type="ECO:0000256" key="2">
    <source>
        <dbReference type="ARBA" id="ARBA00008267"/>
    </source>
</evidence>
<dbReference type="SMART" id="SM00248">
    <property type="entry name" value="ANK"/>
    <property type="match status" value="2"/>
</dbReference>
<dbReference type="InterPro" id="IPR000048">
    <property type="entry name" value="IQ_motif_EF-hand-BS"/>
</dbReference>
<keyword evidence="3 7" id="KW-0040">ANK repeat</keyword>
<evidence type="ECO:0000256" key="4">
    <source>
        <dbReference type="ARBA" id="ARBA00023159"/>
    </source>
</evidence>
<evidence type="ECO:0000256" key="7">
    <source>
        <dbReference type="PROSITE-ProRule" id="PRU00023"/>
    </source>
</evidence>
<organism evidence="9 10">
    <name type="scientific">Platanthera guangdongensis</name>
    <dbReference type="NCBI Taxonomy" id="2320717"/>
    <lineage>
        <taxon>Eukaryota</taxon>
        <taxon>Viridiplantae</taxon>
        <taxon>Streptophyta</taxon>
        <taxon>Embryophyta</taxon>
        <taxon>Tracheophyta</taxon>
        <taxon>Spermatophyta</taxon>
        <taxon>Magnoliopsida</taxon>
        <taxon>Liliopsida</taxon>
        <taxon>Asparagales</taxon>
        <taxon>Orchidaceae</taxon>
        <taxon>Orchidoideae</taxon>
        <taxon>Orchideae</taxon>
        <taxon>Orchidinae</taxon>
        <taxon>Platanthera</taxon>
    </lineage>
</organism>
<keyword evidence="4" id="KW-0010">Activator</keyword>
<dbReference type="InterPro" id="IPR005559">
    <property type="entry name" value="CG-1_dom"/>
</dbReference>
<dbReference type="Pfam" id="PF03859">
    <property type="entry name" value="CG-1"/>
    <property type="match status" value="1"/>
</dbReference>
<dbReference type="InterPro" id="IPR014756">
    <property type="entry name" value="Ig_E-set"/>
</dbReference>
<dbReference type="Gene3D" id="1.25.40.20">
    <property type="entry name" value="Ankyrin repeat-containing domain"/>
    <property type="match status" value="1"/>
</dbReference>
<dbReference type="PANTHER" id="PTHR23335">
    <property type="entry name" value="CALMODULIN-BINDING TRANSCRIPTION ACTIVATOR CAMTA"/>
    <property type="match status" value="1"/>
</dbReference>
<dbReference type="InterPro" id="IPR002909">
    <property type="entry name" value="IPT_dom"/>
</dbReference>
<feature type="repeat" description="ANK" evidence="7">
    <location>
        <begin position="828"/>
        <end position="860"/>
    </location>
</feature>
<name>A0ABR2MUH6_9ASPA</name>
<dbReference type="PANTHER" id="PTHR23335:SF29">
    <property type="entry name" value="CALMODULIN-BINDING TRANSCRIPTION ACTIVATOR 1"/>
    <property type="match status" value="1"/>
</dbReference>
<dbReference type="SMART" id="SM00015">
    <property type="entry name" value="IQ"/>
    <property type="match status" value="2"/>
</dbReference>
<dbReference type="Gene3D" id="2.60.40.10">
    <property type="entry name" value="Immunoglobulins"/>
    <property type="match status" value="1"/>
</dbReference>
<evidence type="ECO:0000256" key="5">
    <source>
        <dbReference type="ARBA" id="ARBA00023163"/>
    </source>
</evidence>
<comment type="subcellular location">
    <subcellularLocation>
        <location evidence="1">Nucleus</location>
    </subcellularLocation>
</comment>
<accession>A0ABR2MUH6</accession>
<dbReference type="SUPFAM" id="SSF52540">
    <property type="entry name" value="P-loop containing nucleoside triphosphate hydrolases"/>
    <property type="match status" value="1"/>
</dbReference>
<dbReference type="SUPFAM" id="SSF48403">
    <property type="entry name" value="Ankyrin repeat"/>
    <property type="match status" value="1"/>
</dbReference>
<dbReference type="Pfam" id="PF00612">
    <property type="entry name" value="IQ"/>
    <property type="match status" value="2"/>
</dbReference>
<keyword evidence="6" id="KW-0539">Nucleus</keyword>
<evidence type="ECO:0000313" key="9">
    <source>
        <dbReference type="EMBL" id="KAK8967264.1"/>
    </source>
</evidence>
<protein>
    <submittedName>
        <fullName evidence="9">Calmodulin-binding transcription activator 3</fullName>
    </submittedName>
</protein>
<feature type="repeat" description="ANK" evidence="7">
    <location>
        <begin position="795"/>
        <end position="827"/>
    </location>
</feature>
<dbReference type="InterPro" id="IPR036770">
    <property type="entry name" value="Ankyrin_rpt-contain_sf"/>
</dbReference>
<dbReference type="PROSITE" id="PS51437">
    <property type="entry name" value="CG_1"/>
    <property type="match status" value="1"/>
</dbReference>
<dbReference type="PROSITE" id="PS50088">
    <property type="entry name" value="ANK_REPEAT"/>
    <property type="match status" value="2"/>
</dbReference>
<dbReference type="InterPro" id="IPR002110">
    <property type="entry name" value="Ankyrin_rpt"/>
</dbReference>
<dbReference type="Pfam" id="PF12796">
    <property type="entry name" value="Ank_2"/>
    <property type="match status" value="1"/>
</dbReference>
<evidence type="ECO:0000313" key="10">
    <source>
        <dbReference type="Proteomes" id="UP001412067"/>
    </source>
</evidence>
<evidence type="ECO:0000256" key="1">
    <source>
        <dbReference type="ARBA" id="ARBA00004123"/>
    </source>
</evidence>
<keyword evidence="5" id="KW-0804">Transcription</keyword>
<comment type="caution">
    <text evidence="9">The sequence shown here is derived from an EMBL/GenBank/DDBJ whole genome shotgun (WGS) entry which is preliminary data.</text>
</comment>
<dbReference type="InterPro" id="IPR027417">
    <property type="entry name" value="P-loop_NTPase"/>
</dbReference>
<reference evidence="9 10" key="1">
    <citation type="journal article" date="2022" name="Nat. Plants">
        <title>Genomes of leafy and leafless Platanthera orchids illuminate the evolution of mycoheterotrophy.</title>
        <authorList>
            <person name="Li M.H."/>
            <person name="Liu K.W."/>
            <person name="Li Z."/>
            <person name="Lu H.C."/>
            <person name="Ye Q.L."/>
            <person name="Zhang D."/>
            <person name="Wang J.Y."/>
            <person name="Li Y.F."/>
            <person name="Zhong Z.M."/>
            <person name="Liu X."/>
            <person name="Yu X."/>
            <person name="Liu D.K."/>
            <person name="Tu X.D."/>
            <person name="Liu B."/>
            <person name="Hao Y."/>
            <person name="Liao X.Y."/>
            <person name="Jiang Y.T."/>
            <person name="Sun W.H."/>
            <person name="Chen J."/>
            <person name="Chen Y.Q."/>
            <person name="Ai Y."/>
            <person name="Zhai J.W."/>
            <person name="Wu S.S."/>
            <person name="Zhou Z."/>
            <person name="Hsiao Y.Y."/>
            <person name="Wu W.L."/>
            <person name="Chen Y.Y."/>
            <person name="Lin Y.F."/>
            <person name="Hsu J.L."/>
            <person name="Li C.Y."/>
            <person name="Wang Z.W."/>
            <person name="Zhao X."/>
            <person name="Zhong W.Y."/>
            <person name="Ma X.K."/>
            <person name="Ma L."/>
            <person name="Huang J."/>
            <person name="Chen G.Z."/>
            <person name="Huang M.Z."/>
            <person name="Huang L."/>
            <person name="Peng D.H."/>
            <person name="Luo Y.B."/>
            <person name="Zou S.Q."/>
            <person name="Chen S.P."/>
            <person name="Lan S."/>
            <person name="Tsai W.C."/>
            <person name="Van de Peer Y."/>
            <person name="Liu Z.J."/>
        </authorList>
    </citation>
    <scope>NUCLEOTIDE SEQUENCE [LARGE SCALE GENOMIC DNA]</scope>
    <source>
        <strain evidence="9">Lor288</strain>
    </source>
</reference>
<dbReference type="SMART" id="SM01076">
    <property type="entry name" value="CG-1"/>
    <property type="match status" value="1"/>
</dbReference>
<evidence type="ECO:0000256" key="3">
    <source>
        <dbReference type="ARBA" id="ARBA00023043"/>
    </source>
</evidence>
<dbReference type="InterPro" id="IPR013783">
    <property type="entry name" value="Ig-like_fold"/>
</dbReference>
<proteinExistence type="inferred from homology"/>
<sequence>MSEGRSSGTPQLEIEQILREAQHRWLRPVEICEILRNYNKFRIASEPPNKPPSGSLFLFDRKVLRYFRKDGHSWRKKKDGKTVKEAHEKLKIGSIDVLHCYYAHGENAENFQRRCYWMLEEELMHIVFVHYREVKGSKVNIRQPKENGAACITYADCSTRSNCSANQSQLPSLATDLGSPSSEHLLEYEDADSDIVQSSSRYNSFLEMQQYEPLMNVANACDPTLTKDHPFAQVSMDRLVNEFNGGLTFTGTKTKTDMASWREIFERCSTGLQSPSFDMIVASACPNTMGEIPEQYSVVQGSILNGAVSDEKEDGTGSKINIRQPKENGAACITYADCSTRSNCSANQSQLPSLATDLGSPSSEHLLEYEDADSDIVQSSSRYNSFLEMQQYEPLMNVANACDPTLTKDHPFAQVGMDRLVNEFNGGLTFTGTKTKTDMASWREIFERCSTGLQSPSFDMIVASACPNTMGEIPEQYSVVQGSILNGAVSDEKEDGTIYVAELGSLIPSDIIVGNIQPSDVNQMKQPLDLSIVDNQDLKKYDSFSRWMSSDLVDVDSSRISSDSGIYWSSLESQSDIAESRSSNQDKLDTYMIGPSLCHNQLFSIIDLSPSWACMGSETKVLIRGKFYMNTEDAHKYNWSCMFGEVEVPADILADGTLCCHAPNHKPGRVPFYVTCSNRFACSEIREFEYRSFEMQTLGNIDSDGSDTCDINLLFRFEKLLTLEYIDHSSCTVCSMIMEVDIGLLNLFKHSPDEEFLGITAKTRLLEEPLQEKLHVWLLHKVGEDGKGPNVLDKEGQGVLHLAAALGYDWAIKPVIASGVSINFRDVHGWTALHWAAFHGRERTVVTLIALDASPGALSDPTPEFPSGRTAADLASQNRYKGIAGFLAEASLVNHLRELNLKDSNDLTEISGLLSYHHAAKDGSSHFPFGEVQASLKESLSAVRNATEAVAQIYQVFRVQSFHRKKLIDCEDEKCIISDEEALSLISVKSNKSRQNVMPVHAAAIKIQNKFRGWKGRKEFLSIRQHIVKIQAHVRGHQVRKHYKKILWSVGIVEKAVLRWRRKGCGLRGFRSEWSSEAHTNQNQVTNKDEFDFLQEGRRQTEARLENALARVKSMVQYPEARDQYKRLLNVVEELQDSNFMHVVTSNEMVDRDVEDLMLELEGLL</sequence>
<dbReference type="PROSITE" id="PS50096">
    <property type="entry name" value="IQ"/>
    <property type="match status" value="2"/>
</dbReference>
<dbReference type="EMBL" id="JBBWWR010000005">
    <property type="protein sequence ID" value="KAK8967264.1"/>
    <property type="molecule type" value="Genomic_DNA"/>
</dbReference>
<gene>
    <name evidence="9" type="primary">CMTA3</name>
    <name evidence="9" type="ORF">KSP40_PGU003637</name>
</gene>
<keyword evidence="10" id="KW-1185">Reference proteome</keyword>
<evidence type="ECO:0000256" key="6">
    <source>
        <dbReference type="ARBA" id="ARBA00023242"/>
    </source>
</evidence>